<proteinExistence type="predicted"/>
<dbReference type="EMBL" id="NEDP02002992">
    <property type="protein sequence ID" value="OWF49698.1"/>
    <property type="molecule type" value="Genomic_DNA"/>
</dbReference>
<sequence length="348" mass="38257">MSDMITSRNLEEQKVRKGRFADRNMPKSKSLMALETDIDEEVEGDGSLKRVPSIHEIRVAKSLQKLNVPDWYKRSSVSRSGSTYSLFSERRDSTSTLNSIGYAMSTTSCPCPSISPTSGAVVIKTRVTPSSANRFLRAPKLPVTPEKSPLPPMNFRLPSDRLRKKEKSKELMPIPVVPFSQLRLMFETGKKKTSPVKKSPSTKSEKISPLPSPDVPDHPATSPVTSSAPHPILKVTHADQPPTNGTTTGSRDEESRVKNGRVRISEPEVTNVKPVPPEKPASLTNKEASQEKPTTPTKKGFFSHFKKQKSSSIKSAPVAPPVEPEKLKPSIKPPVPAKPVKSRKETTV</sequence>
<reference evidence="2 3" key="1">
    <citation type="journal article" date="2017" name="Nat. Ecol. Evol.">
        <title>Scallop genome provides insights into evolution of bilaterian karyotype and development.</title>
        <authorList>
            <person name="Wang S."/>
            <person name="Zhang J."/>
            <person name="Jiao W."/>
            <person name="Li J."/>
            <person name="Xun X."/>
            <person name="Sun Y."/>
            <person name="Guo X."/>
            <person name="Huan P."/>
            <person name="Dong B."/>
            <person name="Zhang L."/>
            <person name="Hu X."/>
            <person name="Sun X."/>
            <person name="Wang J."/>
            <person name="Zhao C."/>
            <person name="Wang Y."/>
            <person name="Wang D."/>
            <person name="Huang X."/>
            <person name="Wang R."/>
            <person name="Lv J."/>
            <person name="Li Y."/>
            <person name="Zhang Z."/>
            <person name="Liu B."/>
            <person name="Lu W."/>
            <person name="Hui Y."/>
            <person name="Liang J."/>
            <person name="Zhou Z."/>
            <person name="Hou R."/>
            <person name="Li X."/>
            <person name="Liu Y."/>
            <person name="Li H."/>
            <person name="Ning X."/>
            <person name="Lin Y."/>
            <person name="Zhao L."/>
            <person name="Xing Q."/>
            <person name="Dou J."/>
            <person name="Li Y."/>
            <person name="Mao J."/>
            <person name="Guo H."/>
            <person name="Dou H."/>
            <person name="Li T."/>
            <person name="Mu C."/>
            <person name="Jiang W."/>
            <person name="Fu Q."/>
            <person name="Fu X."/>
            <person name="Miao Y."/>
            <person name="Liu J."/>
            <person name="Yu Q."/>
            <person name="Li R."/>
            <person name="Liao H."/>
            <person name="Li X."/>
            <person name="Kong Y."/>
            <person name="Jiang Z."/>
            <person name="Chourrout D."/>
            <person name="Li R."/>
            <person name="Bao Z."/>
        </authorList>
    </citation>
    <scope>NUCLEOTIDE SEQUENCE [LARGE SCALE GENOMIC DNA]</scope>
    <source>
        <strain evidence="2 3">PY_sf001</strain>
    </source>
</reference>
<feature type="compositionally biased region" description="Basic and acidic residues" evidence="1">
    <location>
        <begin position="9"/>
        <end position="25"/>
    </location>
</feature>
<keyword evidence="3" id="KW-1185">Reference proteome</keyword>
<gene>
    <name evidence="2" type="ORF">KP79_PYT03980</name>
</gene>
<feature type="region of interest" description="Disordered" evidence="1">
    <location>
        <begin position="1"/>
        <end position="28"/>
    </location>
</feature>
<dbReference type="OrthoDB" id="6162958at2759"/>
<name>A0A210QLU0_MIZYE</name>
<dbReference type="AlphaFoldDB" id="A0A210QLU0"/>
<feature type="compositionally biased region" description="Polar residues" evidence="1">
    <location>
        <begin position="282"/>
        <end position="297"/>
    </location>
</feature>
<protein>
    <submittedName>
        <fullName evidence="2">Uncharacterized protein</fullName>
    </submittedName>
</protein>
<organism evidence="2 3">
    <name type="scientific">Mizuhopecten yessoensis</name>
    <name type="common">Japanese scallop</name>
    <name type="synonym">Patinopecten yessoensis</name>
    <dbReference type="NCBI Taxonomy" id="6573"/>
    <lineage>
        <taxon>Eukaryota</taxon>
        <taxon>Metazoa</taxon>
        <taxon>Spiralia</taxon>
        <taxon>Lophotrochozoa</taxon>
        <taxon>Mollusca</taxon>
        <taxon>Bivalvia</taxon>
        <taxon>Autobranchia</taxon>
        <taxon>Pteriomorphia</taxon>
        <taxon>Pectinida</taxon>
        <taxon>Pectinoidea</taxon>
        <taxon>Pectinidae</taxon>
        <taxon>Mizuhopecten</taxon>
    </lineage>
</organism>
<evidence type="ECO:0000313" key="2">
    <source>
        <dbReference type="EMBL" id="OWF49698.1"/>
    </source>
</evidence>
<feature type="region of interest" description="Disordered" evidence="1">
    <location>
        <begin position="188"/>
        <end position="348"/>
    </location>
</feature>
<evidence type="ECO:0000256" key="1">
    <source>
        <dbReference type="SAM" id="MobiDB-lite"/>
    </source>
</evidence>
<comment type="caution">
    <text evidence="2">The sequence shown here is derived from an EMBL/GenBank/DDBJ whole genome shotgun (WGS) entry which is preliminary data.</text>
</comment>
<accession>A0A210QLU0</accession>
<feature type="region of interest" description="Disordered" evidence="1">
    <location>
        <begin position="141"/>
        <end position="160"/>
    </location>
</feature>
<dbReference type="Proteomes" id="UP000242188">
    <property type="component" value="Unassembled WGS sequence"/>
</dbReference>
<evidence type="ECO:0000313" key="3">
    <source>
        <dbReference type="Proteomes" id="UP000242188"/>
    </source>
</evidence>
<dbReference type="STRING" id="6573.A0A210QLU0"/>